<feature type="region of interest" description="Disordered" evidence="1">
    <location>
        <begin position="33"/>
        <end position="55"/>
    </location>
</feature>
<reference evidence="4" key="1">
    <citation type="journal article" date="2020" name="Stud. Mycol.">
        <title>101 Dothideomycetes genomes: A test case for predicting lifestyles and emergence of pathogens.</title>
        <authorList>
            <person name="Haridas S."/>
            <person name="Albert R."/>
            <person name="Binder M."/>
            <person name="Bloem J."/>
            <person name="LaButti K."/>
            <person name="Salamov A."/>
            <person name="Andreopoulos B."/>
            <person name="Baker S."/>
            <person name="Barry K."/>
            <person name="Bills G."/>
            <person name="Bluhm B."/>
            <person name="Cannon C."/>
            <person name="Castanera R."/>
            <person name="Culley D."/>
            <person name="Daum C."/>
            <person name="Ezra D."/>
            <person name="Gonzalez J."/>
            <person name="Henrissat B."/>
            <person name="Kuo A."/>
            <person name="Liang C."/>
            <person name="Lipzen A."/>
            <person name="Lutzoni F."/>
            <person name="Magnuson J."/>
            <person name="Mondo S."/>
            <person name="Nolan M."/>
            <person name="Ohm R."/>
            <person name="Pangilinan J."/>
            <person name="Park H.-J."/>
            <person name="Ramirez L."/>
            <person name="Alfaro M."/>
            <person name="Sun H."/>
            <person name="Tritt A."/>
            <person name="Yoshinaga Y."/>
            <person name="Zwiers L.-H."/>
            <person name="Turgeon B."/>
            <person name="Goodwin S."/>
            <person name="Spatafora J."/>
            <person name="Crous P."/>
            <person name="Grigoriev I."/>
        </authorList>
    </citation>
    <scope>NUCLEOTIDE SEQUENCE [LARGE SCALE GENOMIC DNA]</scope>
    <source>
        <strain evidence="4">CECT 20119</strain>
    </source>
</reference>
<gene>
    <name evidence="3" type="ORF">BDZ85DRAFT_252576</name>
</gene>
<accession>A0A6A6G2T5</accession>
<name>A0A6A6G2T5_9PEZI</name>
<feature type="domain" description="DUF7730" evidence="2">
    <location>
        <begin position="61"/>
        <end position="164"/>
    </location>
</feature>
<dbReference type="OrthoDB" id="10448644at2759"/>
<evidence type="ECO:0000256" key="1">
    <source>
        <dbReference type="SAM" id="MobiDB-lite"/>
    </source>
</evidence>
<proteinExistence type="predicted"/>
<feature type="compositionally biased region" description="Basic and acidic residues" evidence="1">
    <location>
        <begin position="428"/>
        <end position="438"/>
    </location>
</feature>
<protein>
    <recommendedName>
        <fullName evidence="2">DUF7730 domain-containing protein</fullName>
    </recommendedName>
</protein>
<evidence type="ECO:0000313" key="4">
    <source>
        <dbReference type="Proteomes" id="UP000799538"/>
    </source>
</evidence>
<feature type="domain" description="DUF7730" evidence="2">
    <location>
        <begin position="479"/>
        <end position="631"/>
    </location>
</feature>
<evidence type="ECO:0000313" key="3">
    <source>
        <dbReference type="EMBL" id="KAF2219740.1"/>
    </source>
</evidence>
<dbReference type="Pfam" id="PF24864">
    <property type="entry name" value="DUF7730"/>
    <property type="match status" value="2"/>
</dbReference>
<feature type="region of interest" description="Disordered" evidence="1">
    <location>
        <begin position="412"/>
        <end position="438"/>
    </location>
</feature>
<dbReference type="AlphaFoldDB" id="A0A6A6G2T5"/>
<dbReference type="PANTHER" id="PTHR38790">
    <property type="entry name" value="2EXR DOMAIN-CONTAINING PROTEIN-RELATED"/>
    <property type="match status" value="1"/>
</dbReference>
<keyword evidence="4" id="KW-1185">Reference proteome</keyword>
<dbReference type="InterPro" id="IPR056632">
    <property type="entry name" value="DUF7730"/>
</dbReference>
<evidence type="ECO:0000259" key="2">
    <source>
        <dbReference type="Pfam" id="PF24864"/>
    </source>
</evidence>
<sequence>MVTVEAPDEKGTTTLLDPTGRLSTIMDAPMSSAAFESHHQQRSGRDIAGDDQHVAPDTAPTLLTLPTEIRQNIWKHVYAGSEICLNYRGCGMIVYPTTSHESISPHEKSAEKPSYWEHFMSQRKADKEAWRDSRTRPAIALALVHPSIYQEVLRTLYASTTFTYGTAMPYECGFKYFHPDARARVTSLKINAGLCRFGEGMWKRGSKKAIAGLAGLKKLEYITVARTAEGPATNGHLLRYITEGFLKRLVDALQAQPTGGGPKSLRSIDCTVVIEFDDNNNSDQDFDFSWVPELGELYPVTLIAKRRELPYKREPVSKLGVAAGFRWRVLVSRSFVGLLLAITNHIDLFINIIEITSHSTQILLSSPSIAMWPSLTNPTHKMKPPKNKCTLKNDGVVDPAVKEGMTIPRRAEQSERDLTIHSSARISGRRETQPRESKRVTFREPDMGGVVGRFSSQQKSLETTIKGIDKMRLSKSSTKRSSRLLLLPAEIRRQIWKDVYAGTVIMITETGHGVHDPPESAKELYEQLPSEEIPRGATIWIHGLPGQRDYRGRLDGKEYFKIRKEVENEAIHTARIRPVHSLALVCKSISQEALSAMYDNATFHARDSGRLERFVSLLSSRTISLVKSLQFVGYEENDLLRHCGEVEKKVLVLRQAVKAMSGLEELHCTFSAVTRRARSVIRADAECAERILASVEDALPISTTREDGTLSLRKLRCTVVIQYLGRSDDSEEIPWTGKVKEGPHRFKVIFEKVEHRWIPWFI</sequence>
<organism evidence="3 4">
    <name type="scientific">Elsinoe ampelina</name>
    <dbReference type="NCBI Taxonomy" id="302913"/>
    <lineage>
        <taxon>Eukaryota</taxon>
        <taxon>Fungi</taxon>
        <taxon>Dikarya</taxon>
        <taxon>Ascomycota</taxon>
        <taxon>Pezizomycotina</taxon>
        <taxon>Dothideomycetes</taxon>
        <taxon>Dothideomycetidae</taxon>
        <taxon>Myriangiales</taxon>
        <taxon>Elsinoaceae</taxon>
        <taxon>Elsinoe</taxon>
    </lineage>
</organism>
<feature type="compositionally biased region" description="Basic and acidic residues" evidence="1">
    <location>
        <begin position="36"/>
        <end position="54"/>
    </location>
</feature>
<dbReference type="EMBL" id="ML992515">
    <property type="protein sequence ID" value="KAF2219740.1"/>
    <property type="molecule type" value="Genomic_DNA"/>
</dbReference>
<dbReference type="Proteomes" id="UP000799538">
    <property type="component" value="Unassembled WGS sequence"/>
</dbReference>